<dbReference type="EMBL" id="JACHJL010000013">
    <property type="protein sequence ID" value="MBB5937887.1"/>
    <property type="molecule type" value="Genomic_DNA"/>
</dbReference>
<dbReference type="GO" id="GO:0051537">
    <property type="term" value="F:2 iron, 2 sulfur cluster binding"/>
    <property type="evidence" value="ECO:0007669"/>
    <property type="project" value="InterPro"/>
</dbReference>
<dbReference type="Pfam" id="PF11575">
    <property type="entry name" value="FhuF_C"/>
    <property type="match status" value="1"/>
</dbReference>
<evidence type="ECO:0000313" key="4">
    <source>
        <dbReference type="Proteomes" id="UP000588098"/>
    </source>
</evidence>
<dbReference type="AlphaFoldDB" id="A0A7W9QER4"/>
<sequence>MPQPGSTAPLIPLAKTLRQVAEVGPFFAVRTDPADPTAARAEGYVPLAELYEVGPGTDGTPSAARAPHSPRSPRSPHSPRLGGTSPALRHRHATVAGRLGTDETRVAASLSFQGLAGRLWSMAIGCAVLTGHVPDLGPERLWWHPELSAPNELWLPSPTPSSTPSPTPSSTTSPSLSPTPSPTTGSAPAPAPSPNPCPGDTGREAGTAPGAGAGAADVGLAQQVRTAVLDQHLIPLHRASAASGVSGALLWGNAGSALAGALMVLRDWLRTAPEAGAAAAAGPQGGASAQARALALARDLFAAEPLRESGHWLPDSRPPFRRTTCCLYYRVPGGGLCGDCVLPRVPGR</sequence>
<dbReference type="RefSeq" id="WP_246495293.1">
    <property type="nucleotide sequence ID" value="NZ_JACHJL010000013.1"/>
</dbReference>
<evidence type="ECO:0000259" key="2">
    <source>
        <dbReference type="Pfam" id="PF11575"/>
    </source>
</evidence>
<evidence type="ECO:0000256" key="1">
    <source>
        <dbReference type="SAM" id="MobiDB-lite"/>
    </source>
</evidence>
<comment type="caution">
    <text evidence="3">The sequence shown here is derived from an EMBL/GenBank/DDBJ whole genome shotgun (WGS) entry which is preliminary data.</text>
</comment>
<gene>
    <name evidence="3" type="ORF">FHS42_004971</name>
</gene>
<dbReference type="InterPro" id="IPR024726">
    <property type="entry name" value="FhuF_C"/>
</dbReference>
<protein>
    <recommendedName>
        <fullName evidence="2">Ferric siderophore reductase C-terminal domain-containing protein</fullName>
    </recommendedName>
</protein>
<feature type="region of interest" description="Disordered" evidence="1">
    <location>
        <begin position="52"/>
        <end position="88"/>
    </location>
</feature>
<dbReference type="Proteomes" id="UP000588098">
    <property type="component" value="Unassembled WGS sequence"/>
</dbReference>
<evidence type="ECO:0000313" key="3">
    <source>
        <dbReference type="EMBL" id="MBB5937887.1"/>
    </source>
</evidence>
<reference evidence="3 4" key="1">
    <citation type="submission" date="2020-08" db="EMBL/GenBank/DDBJ databases">
        <title>Genomic Encyclopedia of Type Strains, Phase III (KMG-III): the genomes of soil and plant-associated and newly described type strains.</title>
        <authorList>
            <person name="Whitman W."/>
        </authorList>
    </citation>
    <scope>NUCLEOTIDE SEQUENCE [LARGE SCALE GENOMIC DNA]</scope>
    <source>
        <strain evidence="3 4">CECT 8305</strain>
    </source>
</reference>
<name>A0A7W9QER4_9ACTN</name>
<feature type="domain" description="Ferric siderophore reductase C-terminal" evidence="2">
    <location>
        <begin position="322"/>
        <end position="342"/>
    </location>
</feature>
<keyword evidence="4" id="KW-1185">Reference proteome</keyword>
<organism evidence="3 4">
    <name type="scientific">Streptomyces zagrosensis</name>
    <dbReference type="NCBI Taxonomy" id="1042984"/>
    <lineage>
        <taxon>Bacteria</taxon>
        <taxon>Bacillati</taxon>
        <taxon>Actinomycetota</taxon>
        <taxon>Actinomycetes</taxon>
        <taxon>Kitasatosporales</taxon>
        <taxon>Streptomycetaceae</taxon>
        <taxon>Streptomyces</taxon>
    </lineage>
</organism>
<accession>A0A7W9QER4</accession>
<feature type="compositionally biased region" description="Pro residues" evidence="1">
    <location>
        <begin position="157"/>
        <end position="167"/>
    </location>
</feature>
<feature type="compositionally biased region" description="Low complexity" evidence="1">
    <location>
        <begin position="204"/>
        <end position="214"/>
    </location>
</feature>
<proteinExistence type="predicted"/>
<feature type="region of interest" description="Disordered" evidence="1">
    <location>
        <begin position="154"/>
        <end position="214"/>
    </location>
</feature>
<feature type="compositionally biased region" description="Low complexity" evidence="1">
    <location>
        <begin position="168"/>
        <end position="188"/>
    </location>
</feature>